<reference evidence="2" key="1">
    <citation type="submission" date="2022-11" db="EMBL/GenBank/DDBJ databases">
        <authorList>
            <person name="Hyden B.L."/>
            <person name="Feng K."/>
            <person name="Yates T."/>
            <person name="Jawdy S."/>
            <person name="Smart L.B."/>
            <person name="Muchero W."/>
        </authorList>
    </citation>
    <scope>NUCLEOTIDE SEQUENCE</scope>
    <source>
        <tissue evidence="2">Shoot tip</tissue>
    </source>
</reference>
<dbReference type="EMBL" id="JAPFFM010000017">
    <property type="protein sequence ID" value="KAJ6695751.1"/>
    <property type="molecule type" value="Genomic_DNA"/>
</dbReference>
<dbReference type="Proteomes" id="UP001151752">
    <property type="component" value="Chromosome 3"/>
</dbReference>
<evidence type="ECO:0000313" key="3">
    <source>
        <dbReference type="Proteomes" id="UP001151752"/>
    </source>
</evidence>
<evidence type="ECO:0000313" key="2">
    <source>
        <dbReference type="EMBL" id="KAJ6695751.1"/>
    </source>
</evidence>
<evidence type="ECO:0000256" key="1">
    <source>
        <dbReference type="SAM" id="MobiDB-lite"/>
    </source>
</evidence>
<accession>A0A9Q0PX55</accession>
<gene>
    <name evidence="2" type="ORF">OIU74_014788</name>
</gene>
<protein>
    <submittedName>
        <fullName evidence="2">Uncharacterized protein</fullName>
    </submittedName>
</protein>
<feature type="region of interest" description="Disordered" evidence="1">
    <location>
        <begin position="21"/>
        <end position="61"/>
    </location>
</feature>
<reference evidence="2" key="2">
    <citation type="journal article" date="2023" name="Int. J. Mol. Sci.">
        <title>De Novo Assembly and Annotation of 11 Diverse Shrub Willow (Salix) Genomes Reveals Novel Gene Organization in Sex-Linked Regions.</title>
        <authorList>
            <person name="Hyden B."/>
            <person name="Feng K."/>
            <person name="Yates T.B."/>
            <person name="Jawdy S."/>
            <person name="Cereghino C."/>
            <person name="Smart L.B."/>
            <person name="Muchero W."/>
        </authorList>
    </citation>
    <scope>NUCLEOTIDE SEQUENCE</scope>
    <source>
        <tissue evidence="2">Shoot tip</tissue>
    </source>
</reference>
<dbReference type="AlphaFoldDB" id="A0A9Q0PX55"/>
<feature type="compositionally biased region" description="Polar residues" evidence="1">
    <location>
        <begin position="43"/>
        <end position="61"/>
    </location>
</feature>
<organism evidence="2 3">
    <name type="scientific">Salix koriyanagi</name>
    <dbReference type="NCBI Taxonomy" id="2511006"/>
    <lineage>
        <taxon>Eukaryota</taxon>
        <taxon>Viridiplantae</taxon>
        <taxon>Streptophyta</taxon>
        <taxon>Embryophyta</taxon>
        <taxon>Tracheophyta</taxon>
        <taxon>Spermatophyta</taxon>
        <taxon>Magnoliopsida</taxon>
        <taxon>eudicotyledons</taxon>
        <taxon>Gunneridae</taxon>
        <taxon>Pentapetalae</taxon>
        <taxon>rosids</taxon>
        <taxon>fabids</taxon>
        <taxon>Malpighiales</taxon>
        <taxon>Salicaceae</taxon>
        <taxon>Saliceae</taxon>
        <taxon>Salix</taxon>
    </lineage>
</organism>
<comment type="caution">
    <text evidence="2">The sequence shown here is derived from an EMBL/GenBank/DDBJ whole genome shotgun (WGS) entry which is preliminary data.</text>
</comment>
<proteinExistence type="predicted"/>
<sequence length="61" mass="6417">MLDPVISMCRLQSQLTARPALSKADAKQGPSQNVMVSSYSSSTNTPLVASPSNSSTEVIHP</sequence>
<keyword evidence="3" id="KW-1185">Reference proteome</keyword>
<name>A0A9Q0PX55_9ROSI</name>